<dbReference type="Proteomes" id="UP000231926">
    <property type="component" value="Unassembled WGS sequence"/>
</dbReference>
<comment type="caution">
    <text evidence="2">The sequence shown here is derived from an EMBL/GenBank/DDBJ whole genome shotgun (WGS) entry which is preliminary data.</text>
</comment>
<dbReference type="Pfam" id="PF07603">
    <property type="entry name" value="Lcl_C"/>
    <property type="match status" value="2"/>
</dbReference>
<dbReference type="PANTHER" id="PTHR35812:SF1">
    <property type="entry name" value="LIPOPROTEIN"/>
    <property type="match status" value="1"/>
</dbReference>
<evidence type="ECO:0000313" key="2">
    <source>
        <dbReference type="EMBL" id="PJZ49761.1"/>
    </source>
</evidence>
<name>A0A2M9YDX2_9LEPT</name>
<gene>
    <name evidence="2" type="ORF">CH362_05385</name>
</gene>
<dbReference type="OrthoDB" id="341917at2"/>
<proteinExistence type="predicted"/>
<dbReference type="InterPro" id="IPR011460">
    <property type="entry name" value="Lcl_C"/>
</dbReference>
<feature type="domain" description="Lcl C-terminal" evidence="1">
    <location>
        <begin position="229"/>
        <end position="352"/>
    </location>
</feature>
<dbReference type="PANTHER" id="PTHR35812">
    <property type="entry name" value="LIPOPROTEIN"/>
    <property type="match status" value="1"/>
</dbReference>
<protein>
    <recommendedName>
        <fullName evidence="1">Lcl C-terminal domain-containing protein</fullName>
    </recommendedName>
</protein>
<sequence length="355" mass="38355">MKNPKSLGVIFLISFNLWNCEAEHKNYNLETSVLLALTSAASVPPGSLFKLPDSNQTNCYDTSGATRACAGTGEDGEVTNTPAPFSLQLQDSGETILEESSGLTWQRCLFGMIWNGSTCIGSSLNVYWQVANAYCNSLTTAGRSWRLPTARESVLFGDHSQTTFLSNTYFPNLQAAGGWTSTPAVGFFGRYLFYAVGSISAMDETNNFPVRCVSGPKVPNASFTDMGDGTVQEDNTGLLIKKCAYSQADDATCTGSANALTWQQALDYCNNLNFASRTDWRLPSVRESYFILEPSLTSSNLPLSLFPNSSQASIAWTGTTANNALTNAHAQMVYQLNSYSKSDTSSVRARCVAGP</sequence>
<accession>A0A2M9YDX2</accession>
<evidence type="ECO:0000313" key="3">
    <source>
        <dbReference type="Proteomes" id="UP000231926"/>
    </source>
</evidence>
<keyword evidence="3" id="KW-1185">Reference proteome</keyword>
<dbReference type="AlphaFoldDB" id="A0A2M9YDX2"/>
<evidence type="ECO:0000259" key="1">
    <source>
        <dbReference type="Pfam" id="PF07603"/>
    </source>
</evidence>
<feature type="domain" description="Lcl C-terminal" evidence="1">
    <location>
        <begin position="95"/>
        <end position="213"/>
    </location>
</feature>
<reference evidence="2 3" key="1">
    <citation type="submission" date="2017-07" db="EMBL/GenBank/DDBJ databases">
        <title>Leptospira spp. isolated from tropical soils.</title>
        <authorList>
            <person name="Thibeaux R."/>
            <person name="Iraola G."/>
            <person name="Ferres I."/>
            <person name="Bierque E."/>
            <person name="Girault D."/>
            <person name="Soupe-Gilbert M.-E."/>
            <person name="Picardeau M."/>
            <person name="Goarant C."/>
        </authorList>
    </citation>
    <scope>NUCLEOTIDE SEQUENCE [LARGE SCALE GENOMIC DNA]</scope>
    <source>
        <strain evidence="2 3">FH4-C-A2</strain>
    </source>
</reference>
<organism evidence="2 3">
    <name type="scientific">Leptospira saintgironsiae</name>
    <dbReference type="NCBI Taxonomy" id="2023183"/>
    <lineage>
        <taxon>Bacteria</taxon>
        <taxon>Pseudomonadati</taxon>
        <taxon>Spirochaetota</taxon>
        <taxon>Spirochaetia</taxon>
        <taxon>Leptospirales</taxon>
        <taxon>Leptospiraceae</taxon>
        <taxon>Leptospira</taxon>
    </lineage>
</organism>
<dbReference type="EMBL" id="NPDR01000002">
    <property type="protein sequence ID" value="PJZ49761.1"/>
    <property type="molecule type" value="Genomic_DNA"/>
</dbReference>
<dbReference type="RefSeq" id="WP_100709363.1">
    <property type="nucleotide sequence ID" value="NZ_NPDR01000002.1"/>
</dbReference>